<keyword evidence="1" id="KW-0808">Transferase</keyword>
<reference evidence="8 9" key="1">
    <citation type="submission" date="2016-11" db="EMBL/GenBank/DDBJ databases">
        <title>Study of marine rhodopsin-containing bacteria.</title>
        <authorList>
            <person name="Yoshizawa S."/>
            <person name="Kumagai Y."/>
            <person name="Kogure K."/>
        </authorList>
    </citation>
    <scope>NUCLEOTIDE SEQUENCE [LARGE SCALE GENOMIC DNA]</scope>
    <source>
        <strain evidence="8 9">SG-29</strain>
    </source>
</reference>
<evidence type="ECO:0000259" key="7">
    <source>
        <dbReference type="PROSITE" id="PS50011"/>
    </source>
</evidence>
<dbReference type="SUPFAM" id="SSF56112">
    <property type="entry name" value="Protein kinase-like (PK-like)"/>
    <property type="match status" value="1"/>
</dbReference>
<evidence type="ECO:0000256" key="3">
    <source>
        <dbReference type="ARBA" id="ARBA00022777"/>
    </source>
</evidence>
<keyword evidence="3" id="KW-0418">Kinase</keyword>
<evidence type="ECO:0000256" key="1">
    <source>
        <dbReference type="ARBA" id="ARBA00022679"/>
    </source>
</evidence>
<sequence length="415" mass="44321">MALLALAALGPPVAAQEEVYMIISTGQGRDSAAVYINGEFEGLTDSTGQLDVDLAPGTYRIRAEKEGFLTGELSYEQPADAVTNFIPVTLDPEPPPAPEAPPPSEGNHVLFAGLLAVCGLLAAALAYAVTRKRKHESTFDRYTVLRTLGRGGMATVFLAKDGDDEVALKVMDSSLLGDKELVRKFLKEGEVLQTIAQMAPAAPVVRALRYGRENDEESGRPFVALEYVPGDTLLTFCRDAGRMPAVQVLGVARQVCEGLAAAHDQGVWHRDVSPDNVLLEEAGASGDAPLAVKLIDFGVAKNEYTQAKTLDGSISGKPPFMSPEQCRGENIDGRSDLYSVGVMMYTMLAGHPPFTDTNPLLVMRLHETAPVPPLPDDVPVAVSDLVMRLLKKDRADRPATAGDVAAELSALARTN</sequence>
<organism evidence="8 9">
    <name type="scientific">Rubricoccus marinus</name>
    <dbReference type="NCBI Taxonomy" id="716817"/>
    <lineage>
        <taxon>Bacteria</taxon>
        <taxon>Pseudomonadati</taxon>
        <taxon>Rhodothermota</taxon>
        <taxon>Rhodothermia</taxon>
        <taxon>Rhodothermales</taxon>
        <taxon>Rubricoccaceae</taxon>
        <taxon>Rubricoccus</taxon>
    </lineage>
</organism>
<dbReference type="InterPro" id="IPR000719">
    <property type="entry name" value="Prot_kinase_dom"/>
</dbReference>
<evidence type="ECO:0000256" key="6">
    <source>
        <dbReference type="SAM" id="Phobius"/>
    </source>
</evidence>
<dbReference type="Gene3D" id="1.10.510.10">
    <property type="entry name" value="Transferase(Phosphotransferase) domain 1"/>
    <property type="match status" value="1"/>
</dbReference>
<keyword evidence="9" id="KW-1185">Reference proteome</keyword>
<dbReference type="GO" id="GO:0005524">
    <property type="term" value="F:ATP binding"/>
    <property type="evidence" value="ECO:0007669"/>
    <property type="project" value="UniProtKB-UniRule"/>
</dbReference>
<evidence type="ECO:0000256" key="2">
    <source>
        <dbReference type="ARBA" id="ARBA00022741"/>
    </source>
</evidence>
<evidence type="ECO:0000256" key="4">
    <source>
        <dbReference type="ARBA" id="ARBA00022840"/>
    </source>
</evidence>
<evidence type="ECO:0000313" key="8">
    <source>
        <dbReference type="EMBL" id="OZC03600.1"/>
    </source>
</evidence>
<name>A0A259U0Y2_9BACT</name>
<dbReference type="Proteomes" id="UP000216446">
    <property type="component" value="Unassembled WGS sequence"/>
</dbReference>
<keyword evidence="6" id="KW-1133">Transmembrane helix</keyword>
<evidence type="ECO:0000256" key="5">
    <source>
        <dbReference type="PROSITE-ProRule" id="PRU10141"/>
    </source>
</evidence>
<dbReference type="InParanoid" id="A0A259U0Y2"/>
<dbReference type="Pfam" id="PF00069">
    <property type="entry name" value="Pkinase"/>
    <property type="match status" value="1"/>
</dbReference>
<protein>
    <recommendedName>
        <fullName evidence="7">Protein kinase domain-containing protein</fullName>
    </recommendedName>
</protein>
<keyword evidence="4 5" id="KW-0067">ATP-binding</keyword>
<evidence type="ECO:0000313" key="9">
    <source>
        <dbReference type="Proteomes" id="UP000216446"/>
    </source>
</evidence>
<dbReference type="PROSITE" id="PS00109">
    <property type="entry name" value="PROTEIN_KINASE_TYR"/>
    <property type="match status" value="1"/>
</dbReference>
<gene>
    <name evidence="8" type="ORF">BSZ36_11765</name>
</gene>
<feature type="domain" description="Protein kinase" evidence="7">
    <location>
        <begin position="142"/>
        <end position="411"/>
    </location>
</feature>
<dbReference type="CDD" id="cd14014">
    <property type="entry name" value="STKc_PknB_like"/>
    <property type="match status" value="1"/>
</dbReference>
<dbReference type="GO" id="GO:0004674">
    <property type="term" value="F:protein serine/threonine kinase activity"/>
    <property type="evidence" value="ECO:0007669"/>
    <property type="project" value="TreeGrafter"/>
</dbReference>
<dbReference type="PROSITE" id="PS00107">
    <property type="entry name" value="PROTEIN_KINASE_ATP"/>
    <property type="match status" value="1"/>
</dbReference>
<keyword evidence="2 5" id="KW-0547">Nucleotide-binding</keyword>
<dbReference type="PROSITE" id="PS50011">
    <property type="entry name" value="PROTEIN_KINASE_DOM"/>
    <property type="match status" value="1"/>
</dbReference>
<comment type="caution">
    <text evidence="8">The sequence shown here is derived from an EMBL/GenBank/DDBJ whole genome shotgun (WGS) entry which is preliminary data.</text>
</comment>
<feature type="transmembrane region" description="Helical" evidence="6">
    <location>
        <begin position="109"/>
        <end position="129"/>
    </location>
</feature>
<dbReference type="InterPro" id="IPR017441">
    <property type="entry name" value="Protein_kinase_ATP_BS"/>
</dbReference>
<keyword evidence="6" id="KW-0812">Transmembrane</keyword>
<dbReference type="InterPro" id="IPR008266">
    <property type="entry name" value="Tyr_kinase_AS"/>
</dbReference>
<dbReference type="EMBL" id="MQWB01000001">
    <property type="protein sequence ID" value="OZC03600.1"/>
    <property type="molecule type" value="Genomic_DNA"/>
</dbReference>
<proteinExistence type="predicted"/>
<feature type="binding site" evidence="5">
    <location>
        <position position="169"/>
    </location>
    <ligand>
        <name>ATP</name>
        <dbReference type="ChEBI" id="CHEBI:30616"/>
    </ligand>
</feature>
<dbReference type="Gene3D" id="3.30.200.20">
    <property type="entry name" value="Phosphorylase Kinase, domain 1"/>
    <property type="match status" value="1"/>
</dbReference>
<dbReference type="PANTHER" id="PTHR43289">
    <property type="entry name" value="MITOGEN-ACTIVATED PROTEIN KINASE KINASE KINASE 20-RELATED"/>
    <property type="match status" value="1"/>
</dbReference>
<dbReference type="PANTHER" id="PTHR43289:SF6">
    <property type="entry name" value="SERINE_THREONINE-PROTEIN KINASE NEKL-3"/>
    <property type="match status" value="1"/>
</dbReference>
<dbReference type="AlphaFoldDB" id="A0A259U0Y2"/>
<keyword evidence="6" id="KW-0472">Membrane</keyword>
<dbReference type="InterPro" id="IPR011009">
    <property type="entry name" value="Kinase-like_dom_sf"/>
</dbReference>
<accession>A0A259U0Y2</accession>